<sequence precursor="true">MNLASRSPLASITLAILLATPLNAALSDEFDQLRSQGALVLPIAQEDDRIDVGFHLSDAKVSGETLKLLHPFAERLVALNLRGTEIDDAAAKELAPLTALTKLHLEKTQITNASLPHFLQMKELEYLNVYGTEVGDAVLRVARELPKLKKLYVWQTNVTPSAVRRFQQSRPGVEVIGIDLMSDLAMRTPVAAPSP</sequence>
<proteinExistence type="predicted"/>
<evidence type="ECO:0000313" key="3">
    <source>
        <dbReference type="Proteomes" id="UP000317318"/>
    </source>
</evidence>
<name>A0A517R1V7_9PLAN</name>
<gene>
    <name evidence="2" type="ORF">Pan189_22420</name>
</gene>
<protein>
    <submittedName>
        <fullName evidence="2">Leucine Rich repeats (2 copies)</fullName>
    </submittedName>
</protein>
<dbReference type="InterPro" id="IPR032675">
    <property type="entry name" value="LRR_dom_sf"/>
</dbReference>
<keyword evidence="1" id="KW-0732">Signal</keyword>
<dbReference type="AlphaFoldDB" id="A0A517R1V7"/>
<dbReference type="KEGG" id="svp:Pan189_22420"/>
<accession>A0A517R1V7</accession>
<feature type="chain" id="PRO_5021904627" evidence="1">
    <location>
        <begin position="25"/>
        <end position="195"/>
    </location>
</feature>
<dbReference type="OrthoDB" id="272105at2"/>
<dbReference type="SUPFAM" id="SSF52047">
    <property type="entry name" value="RNI-like"/>
    <property type="match status" value="1"/>
</dbReference>
<keyword evidence="3" id="KW-1185">Reference proteome</keyword>
<dbReference type="Proteomes" id="UP000317318">
    <property type="component" value="Chromosome"/>
</dbReference>
<evidence type="ECO:0000313" key="2">
    <source>
        <dbReference type="EMBL" id="QDT37860.1"/>
    </source>
</evidence>
<reference evidence="2 3" key="1">
    <citation type="submission" date="2019-02" db="EMBL/GenBank/DDBJ databases">
        <title>Deep-cultivation of Planctomycetes and their phenomic and genomic characterization uncovers novel biology.</title>
        <authorList>
            <person name="Wiegand S."/>
            <person name="Jogler M."/>
            <person name="Boedeker C."/>
            <person name="Pinto D."/>
            <person name="Vollmers J."/>
            <person name="Rivas-Marin E."/>
            <person name="Kohn T."/>
            <person name="Peeters S.H."/>
            <person name="Heuer A."/>
            <person name="Rast P."/>
            <person name="Oberbeckmann S."/>
            <person name="Bunk B."/>
            <person name="Jeske O."/>
            <person name="Meyerdierks A."/>
            <person name="Storesund J.E."/>
            <person name="Kallscheuer N."/>
            <person name="Luecker S."/>
            <person name="Lage O.M."/>
            <person name="Pohl T."/>
            <person name="Merkel B.J."/>
            <person name="Hornburger P."/>
            <person name="Mueller R.-W."/>
            <person name="Bruemmer F."/>
            <person name="Labrenz M."/>
            <person name="Spormann A.M."/>
            <person name="Op den Camp H."/>
            <person name="Overmann J."/>
            <person name="Amann R."/>
            <person name="Jetten M.S.M."/>
            <person name="Mascher T."/>
            <person name="Medema M.H."/>
            <person name="Devos D.P."/>
            <person name="Kaster A.-K."/>
            <person name="Ovreas L."/>
            <person name="Rohde M."/>
            <person name="Galperin M.Y."/>
            <person name="Jogler C."/>
        </authorList>
    </citation>
    <scope>NUCLEOTIDE SEQUENCE [LARGE SCALE GENOMIC DNA]</scope>
    <source>
        <strain evidence="2 3">Pan189</strain>
    </source>
</reference>
<dbReference type="Gene3D" id="3.80.10.10">
    <property type="entry name" value="Ribonuclease Inhibitor"/>
    <property type="match status" value="1"/>
</dbReference>
<evidence type="ECO:0000256" key="1">
    <source>
        <dbReference type="SAM" id="SignalP"/>
    </source>
</evidence>
<feature type="signal peptide" evidence="1">
    <location>
        <begin position="1"/>
        <end position="24"/>
    </location>
</feature>
<dbReference type="RefSeq" id="WP_145363944.1">
    <property type="nucleotide sequence ID" value="NZ_CP036268.1"/>
</dbReference>
<dbReference type="EMBL" id="CP036268">
    <property type="protein sequence ID" value="QDT37860.1"/>
    <property type="molecule type" value="Genomic_DNA"/>
</dbReference>
<organism evidence="2 3">
    <name type="scientific">Stratiformator vulcanicus</name>
    <dbReference type="NCBI Taxonomy" id="2527980"/>
    <lineage>
        <taxon>Bacteria</taxon>
        <taxon>Pseudomonadati</taxon>
        <taxon>Planctomycetota</taxon>
        <taxon>Planctomycetia</taxon>
        <taxon>Planctomycetales</taxon>
        <taxon>Planctomycetaceae</taxon>
        <taxon>Stratiformator</taxon>
    </lineage>
</organism>